<accession>A0A445APW6</accession>
<proteinExistence type="predicted"/>
<dbReference type="GO" id="GO:0006260">
    <property type="term" value="P:DNA replication"/>
    <property type="evidence" value="ECO:0007669"/>
    <property type="project" value="TreeGrafter"/>
</dbReference>
<dbReference type="AlphaFoldDB" id="A0A445APW6"/>
<protein>
    <recommendedName>
        <fullName evidence="1">DNA helicase Pif1-like 2B domain-containing protein</fullName>
    </recommendedName>
</protein>
<keyword evidence="3" id="KW-1185">Reference proteome</keyword>
<comment type="caution">
    <text evidence="2">The sequence shown here is derived from an EMBL/GenBank/DDBJ whole genome shotgun (WGS) entry which is preliminary data.</text>
</comment>
<evidence type="ECO:0000259" key="1">
    <source>
        <dbReference type="Pfam" id="PF21530"/>
    </source>
</evidence>
<organism evidence="2 3">
    <name type="scientific">Arachis hypogaea</name>
    <name type="common">Peanut</name>
    <dbReference type="NCBI Taxonomy" id="3818"/>
    <lineage>
        <taxon>Eukaryota</taxon>
        <taxon>Viridiplantae</taxon>
        <taxon>Streptophyta</taxon>
        <taxon>Embryophyta</taxon>
        <taxon>Tracheophyta</taxon>
        <taxon>Spermatophyta</taxon>
        <taxon>Magnoliopsida</taxon>
        <taxon>eudicotyledons</taxon>
        <taxon>Gunneridae</taxon>
        <taxon>Pentapetalae</taxon>
        <taxon>rosids</taxon>
        <taxon>fabids</taxon>
        <taxon>Fabales</taxon>
        <taxon>Fabaceae</taxon>
        <taxon>Papilionoideae</taxon>
        <taxon>50 kb inversion clade</taxon>
        <taxon>dalbergioids sensu lato</taxon>
        <taxon>Dalbergieae</taxon>
        <taxon>Pterocarpus clade</taxon>
        <taxon>Arachis</taxon>
    </lineage>
</organism>
<dbReference type="InterPro" id="IPR027417">
    <property type="entry name" value="P-loop_NTPase"/>
</dbReference>
<feature type="domain" description="DNA helicase Pif1-like 2B" evidence="1">
    <location>
        <begin position="61"/>
        <end position="106"/>
    </location>
</feature>
<name>A0A445APW6_ARAHY</name>
<dbReference type="GO" id="GO:0005657">
    <property type="term" value="C:replication fork"/>
    <property type="evidence" value="ECO:0007669"/>
    <property type="project" value="TreeGrafter"/>
</dbReference>
<evidence type="ECO:0000313" key="2">
    <source>
        <dbReference type="EMBL" id="RYR28472.1"/>
    </source>
</evidence>
<dbReference type="EMBL" id="SDMP01000011">
    <property type="protein sequence ID" value="RYR28472.1"/>
    <property type="molecule type" value="Genomic_DNA"/>
</dbReference>
<dbReference type="Pfam" id="PF21530">
    <property type="entry name" value="Pif1_2B_dom"/>
    <property type="match status" value="1"/>
</dbReference>
<evidence type="ECO:0000313" key="3">
    <source>
        <dbReference type="Proteomes" id="UP000289738"/>
    </source>
</evidence>
<dbReference type="InterPro" id="IPR049163">
    <property type="entry name" value="Pif1-like_2B_dom"/>
</dbReference>
<dbReference type="SUPFAM" id="SSF52540">
    <property type="entry name" value="P-loop containing nucleoside triphosphate hydrolases"/>
    <property type="match status" value="1"/>
</dbReference>
<dbReference type="PANTHER" id="PTHR23274:SF48">
    <property type="entry name" value="ATP-DEPENDENT DNA HELICASE"/>
    <property type="match status" value="1"/>
</dbReference>
<dbReference type="STRING" id="3818.A0A445APW6"/>
<gene>
    <name evidence="2" type="ORF">Ahy_B01g052604</name>
</gene>
<reference evidence="2 3" key="1">
    <citation type="submission" date="2019-01" db="EMBL/GenBank/DDBJ databases">
        <title>Sequencing of cultivated peanut Arachis hypogaea provides insights into genome evolution and oil improvement.</title>
        <authorList>
            <person name="Chen X."/>
        </authorList>
    </citation>
    <scope>NUCLEOTIDE SEQUENCE [LARGE SCALE GENOMIC DNA]</scope>
    <source>
        <strain evidence="3">cv. Fuhuasheng</strain>
        <tissue evidence="2">Leaves</tissue>
    </source>
</reference>
<sequence length="234" mass="26967">MANESHLKGRANLVPTINVIDELNEYMTALNKNECKTYVSSNKCVFEGGVNAIEAMHTPRFLPTIRYSGFPNHELKLKVGCSIMLIRNIDHSSGLCDGMWLIITRLGDKVIEAKLLNSNNCVDKVFILRMTFTPLDVRLPFRFQKRQFSVMLSYAMTINKIQEQSLEHVRLLRKKSIFIHGQLYVAISRVRNKKGLKFLIAHDENTDKTENVVYPEVFRNIRQSFNIGYSLKLL</sequence>
<dbReference type="PANTHER" id="PTHR23274">
    <property type="entry name" value="DNA HELICASE-RELATED"/>
    <property type="match status" value="1"/>
</dbReference>
<dbReference type="Proteomes" id="UP000289738">
    <property type="component" value="Chromosome B01"/>
</dbReference>